<dbReference type="FunFam" id="3.40.309.10:FF:000003">
    <property type="entry name" value="Aldehyde dehydrogenase"/>
    <property type="match status" value="1"/>
</dbReference>
<feature type="active site" evidence="5 6">
    <location>
        <position position="207"/>
    </location>
</feature>
<keyword evidence="2 4" id="KW-0560">Oxidoreductase</keyword>
<keyword evidence="10" id="KW-1185">Reference proteome</keyword>
<evidence type="ECO:0000259" key="8">
    <source>
        <dbReference type="Pfam" id="PF00171"/>
    </source>
</evidence>
<dbReference type="GO" id="GO:0006081">
    <property type="term" value="P:aldehyde metabolic process"/>
    <property type="evidence" value="ECO:0007669"/>
    <property type="project" value="InterPro"/>
</dbReference>
<dbReference type="SUPFAM" id="SSF53720">
    <property type="entry name" value="ALDH-like"/>
    <property type="match status" value="1"/>
</dbReference>
<evidence type="ECO:0000256" key="6">
    <source>
        <dbReference type="PROSITE-ProRule" id="PRU10007"/>
    </source>
</evidence>
<dbReference type="InterPro" id="IPR015590">
    <property type="entry name" value="Aldehyde_DH_dom"/>
</dbReference>
<name>A0A8J6MFG7_9FIRM</name>
<dbReference type="AlphaFoldDB" id="A0A8J6MFG7"/>
<keyword evidence="3" id="KW-0520">NAD</keyword>
<dbReference type="Pfam" id="PF00171">
    <property type="entry name" value="Aldedh"/>
    <property type="match status" value="1"/>
</dbReference>
<dbReference type="InterPro" id="IPR016161">
    <property type="entry name" value="Ald_DH/histidinol_DH"/>
</dbReference>
<dbReference type="PROSITE" id="PS00687">
    <property type="entry name" value="ALDEHYDE_DEHYDR_GLU"/>
    <property type="match status" value="1"/>
</dbReference>
<evidence type="ECO:0000256" key="4">
    <source>
        <dbReference type="PIRNR" id="PIRNR036492"/>
    </source>
</evidence>
<proteinExistence type="inferred from homology"/>
<dbReference type="InterPro" id="IPR029510">
    <property type="entry name" value="Ald_DH_CS_GLU"/>
</dbReference>
<dbReference type="FunFam" id="3.40.605.10:FF:000004">
    <property type="entry name" value="Aldehyde dehydrogenase"/>
    <property type="match status" value="1"/>
</dbReference>
<dbReference type="GO" id="GO:0004029">
    <property type="term" value="F:aldehyde dehydrogenase (NAD+) activity"/>
    <property type="evidence" value="ECO:0007669"/>
    <property type="project" value="TreeGrafter"/>
</dbReference>
<dbReference type="InterPro" id="IPR016163">
    <property type="entry name" value="Ald_DH_C"/>
</dbReference>
<comment type="caution">
    <text evidence="9">The sequence shown here is derived from an EMBL/GenBank/DDBJ whole genome shotgun (WGS) entry which is preliminary data.</text>
</comment>
<evidence type="ECO:0000256" key="2">
    <source>
        <dbReference type="ARBA" id="ARBA00023002"/>
    </source>
</evidence>
<protein>
    <recommendedName>
        <fullName evidence="4">Aldehyde dehydrogenase</fullName>
    </recommendedName>
</protein>
<dbReference type="EMBL" id="JACOPP010000025">
    <property type="protein sequence ID" value="MBC5734793.1"/>
    <property type="molecule type" value="Genomic_DNA"/>
</dbReference>
<dbReference type="PANTHER" id="PTHR43570">
    <property type="entry name" value="ALDEHYDE DEHYDROGENASE"/>
    <property type="match status" value="1"/>
</dbReference>
<evidence type="ECO:0000313" key="10">
    <source>
        <dbReference type="Proteomes" id="UP000661435"/>
    </source>
</evidence>
<evidence type="ECO:0000256" key="7">
    <source>
        <dbReference type="RuleBase" id="RU003345"/>
    </source>
</evidence>
<dbReference type="Gene3D" id="3.40.309.10">
    <property type="entry name" value="Aldehyde Dehydrogenase, Chain A, domain 2"/>
    <property type="match status" value="1"/>
</dbReference>
<comment type="similarity">
    <text evidence="1 4 7">Belongs to the aldehyde dehydrogenase family.</text>
</comment>
<dbReference type="InterPro" id="IPR016162">
    <property type="entry name" value="Ald_DH_N"/>
</dbReference>
<evidence type="ECO:0000256" key="5">
    <source>
        <dbReference type="PIRSR" id="PIRSR036492-1"/>
    </source>
</evidence>
<organism evidence="9 10">
    <name type="scientific">Lawsonibacter hominis</name>
    <dbReference type="NCBI Taxonomy" id="2763053"/>
    <lineage>
        <taxon>Bacteria</taxon>
        <taxon>Bacillati</taxon>
        <taxon>Bacillota</taxon>
        <taxon>Clostridia</taxon>
        <taxon>Eubacteriales</taxon>
        <taxon>Oscillospiraceae</taxon>
        <taxon>Lawsonibacter</taxon>
    </lineage>
</organism>
<sequence length="452" mass="49664">MQQTVAAQRRYFESGATRPLTFRLEMLTRLELGLARWEEELLAALKADLNKDPYEGYMCELALTLGEVRMARKHLRAWARPARRSTPLAHFPSKSTVYREPYGVALIMAPWNYPLFLTLAPLVSAIAAGCCAVVKPSAYAPASSRALAGLLGRLYPPEYITVIEGGRGENAALLEQRFDYIFFTGSPAVGRAVMAAAAEHLTPVTLELGGKSPVIVAADADVELAAARIVWGKCVNAGQTCVAPDHVWVPEGMREKLVEAMGRQIRRFYGPDPLAGEDLPRIVNRKHFDRLCRLLESGRTAHGGQTDRERLRIAPTVLVDVTEEDAVMGEEIFGPILPVLTYSDLDALVGRLQGKPRPLALYLFTRSRAVERQVLGRLCFGGGCVNDTVVHLATPRMPFGGVGNSGMGRCHGKAGFDTFTHEKSILKKGRLDLPVRYPPYGAKRISTLKKLM</sequence>
<dbReference type="Proteomes" id="UP000661435">
    <property type="component" value="Unassembled WGS sequence"/>
</dbReference>
<dbReference type="Gene3D" id="3.40.605.10">
    <property type="entry name" value="Aldehyde Dehydrogenase, Chain A, domain 1"/>
    <property type="match status" value="1"/>
</dbReference>
<dbReference type="GO" id="GO:0005737">
    <property type="term" value="C:cytoplasm"/>
    <property type="evidence" value="ECO:0007669"/>
    <property type="project" value="TreeGrafter"/>
</dbReference>
<dbReference type="PANTHER" id="PTHR43570:SF16">
    <property type="entry name" value="ALDEHYDE DEHYDROGENASE TYPE III, ISOFORM Q"/>
    <property type="match status" value="1"/>
</dbReference>
<reference evidence="9" key="1">
    <citation type="submission" date="2020-08" db="EMBL/GenBank/DDBJ databases">
        <title>Genome public.</title>
        <authorList>
            <person name="Liu C."/>
            <person name="Sun Q."/>
        </authorList>
    </citation>
    <scope>NUCLEOTIDE SEQUENCE</scope>
    <source>
        <strain evidence="9">NSJ-51</strain>
    </source>
</reference>
<feature type="active site" evidence="5">
    <location>
        <position position="241"/>
    </location>
</feature>
<evidence type="ECO:0000256" key="1">
    <source>
        <dbReference type="ARBA" id="ARBA00009986"/>
    </source>
</evidence>
<evidence type="ECO:0000256" key="3">
    <source>
        <dbReference type="ARBA" id="ARBA00023027"/>
    </source>
</evidence>
<evidence type="ECO:0000313" key="9">
    <source>
        <dbReference type="EMBL" id="MBC5734793.1"/>
    </source>
</evidence>
<dbReference type="PIRSF" id="PIRSF036492">
    <property type="entry name" value="ALDH"/>
    <property type="match status" value="1"/>
</dbReference>
<gene>
    <name evidence="9" type="ORF">H8S57_13825</name>
</gene>
<dbReference type="RefSeq" id="WP_186908619.1">
    <property type="nucleotide sequence ID" value="NZ_JACOPP010000025.1"/>
</dbReference>
<dbReference type="InterPro" id="IPR012394">
    <property type="entry name" value="Aldehyde_DH_NAD(P)"/>
</dbReference>
<dbReference type="CDD" id="cd07136">
    <property type="entry name" value="ALDH_YwdH-P39616"/>
    <property type="match status" value="1"/>
</dbReference>
<feature type="domain" description="Aldehyde dehydrogenase" evidence="8">
    <location>
        <begin position="3"/>
        <end position="425"/>
    </location>
</feature>
<accession>A0A8J6MFG7</accession>